<feature type="signal peptide" evidence="2">
    <location>
        <begin position="1"/>
        <end position="19"/>
    </location>
</feature>
<dbReference type="PROSITE" id="PS51257">
    <property type="entry name" value="PROKAR_LIPOPROTEIN"/>
    <property type="match status" value="1"/>
</dbReference>
<accession>A0ABW5RNX2</accession>
<dbReference type="RefSeq" id="WP_377933651.1">
    <property type="nucleotide sequence ID" value="NZ_JBHUMF010000015.1"/>
</dbReference>
<keyword evidence="2" id="KW-0732">Signal</keyword>
<feature type="region of interest" description="Disordered" evidence="1">
    <location>
        <begin position="67"/>
        <end position="91"/>
    </location>
</feature>
<evidence type="ECO:0000256" key="2">
    <source>
        <dbReference type="SAM" id="SignalP"/>
    </source>
</evidence>
<name>A0ABW5RNX2_9BACI</name>
<dbReference type="Proteomes" id="UP001597506">
    <property type="component" value="Unassembled WGS sequence"/>
</dbReference>
<organism evidence="3 4">
    <name type="scientific">Bacillus seohaeanensis</name>
    <dbReference type="NCBI Taxonomy" id="284580"/>
    <lineage>
        <taxon>Bacteria</taxon>
        <taxon>Bacillati</taxon>
        <taxon>Bacillota</taxon>
        <taxon>Bacilli</taxon>
        <taxon>Bacillales</taxon>
        <taxon>Bacillaceae</taxon>
        <taxon>Bacillus</taxon>
    </lineage>
</organism>
<dbReference type="EMBL" id="JBHUMF010000015">
    <property type="protein sequence ID" value="MFD2680321.1"/>
    <property type="molecule type" value="Genomic_DNA"/>
</dbReference>
<evidence type="ECO:0008006" key="5">
    <source>
        <dbReference type="Google" id="ProtNLM"/>
    </source>
</evidence>
<keyword evidence="4" id="KW-1185">Reference proteome</keyword>
<comment type="caution">
    <text evidence="3">The sequence shown here is derived from an EMBL/GenBank/DDBJ whole genome shotgun (WGS) entry which is preliminary data.</text>
</comment>
<evidence type="ECO:0000313" key="3">
    <source>
        <dbReference type="EMBL" id="MFD2680321.1"/>
    </source>
</evidence>
<feature type="chain" id="PRO_5045065079" description="Lipoprotein" evidence="2">
    <location>
        <begin position="20"/>
        <end position="123"/>
    </location>
</feature>
<reference evidence="4" key="1">
    <citation type="journal article" date="2019" name="Int. J. Syst. Evol. Microbiol.">
        <title>The Global Catalogue of Microorganisms (GCM) 10K type strain sequencing project: providing services to taxonomists for standard genome sequencing and annotation.</title>
        <authorList>
            <consortium name="The Broad Institute Genomics Platform"/>
            <consortium name="The Broad Institute Genome Sequencing Center for Infectious Disease"/>
            <person name="Wu L."/>
            <person name="Ma J."/>
        </authorList>
    </citation>
    <scope>NUCLEOTIDE SEQUENCE [LARGE SCALE GENOMIC DNA]</scope>
    <source>
        <strain evidence="4">KCTC 3913</strain>
    </source>
</reference>
<gene>
    <name evidence="3" type="ORF">ACFSUL_06095</name>
</gene>
<sequence length="123" mass="13557">MKKRLLLILFVSFILVACSEEKTLEFTGEGENWSVTYIAHIHSSDSESIDYTIRYVGDEPGTKTINFNLGNSSETGRTLDTETSSLTGNGNRCSGCSVTQENDEIKATITWNGKSETFTLTSD</sequence>
<evidence type="ECO:0000256" key="1">
    <source>
        <dbReference type="SAM" id="MobiDB-lite"/>
    </source>
</evidence>
<protein>
    <recommendedName>
        <fullName evidence="5">Lipoprotein</fullName>
    </recommendedName>
</protein>
<proteinExistence type="predicted"/>
<evidence type="ECO:0000313" key="4">
    <source>
        <dbReference type="Proteomes" id="UP001597506"/>
    </source>
</evidence>